<dbReference type="EMBL" id="UINC01017543">
    <property type="protein sequence ID" value="SVA72851.1"/>
    <property type="molecule type" value="Genomic_DNA"/>
</dbReference>
<name>A0A381Y894_9ZZZZ</name>
<dbReference type="AlphaFoldDB" id="A0A381Y894"/>
<protein>
    <recommendedName>
        <fullName evidence="2">DUF5723 domain-containing protein</fullName>
    </recommendedName>
</protein>
<sequence>MNQTKSIEKKLSTTGGGVLLLVFLTFGFSQWAEVDVRDSFTSTDIKIFVESTTFGLSPNPSLIFFSKNRVFVGVGLSNNLLLNSSIYQNQFSGWVPKFSADIFITNNLYFMGRLSQFYSGKDIVHSHNYGIALTSGEDTTYPWQTSVVFCNLKGPQDFALRDISLSMATLVQVADHQIQVGLGKEMYSARFFFEDANILFPNGMKGEINYILLGMHLKRSSIGIIPQIRFNPGLIRASFRMTWGIG</sequence>
<evidence type="ECO:0008006" key="2">
    <source>
        <dbReference type="Google" id="ProtNLM"/>
    </source>
</evidence>
<gene>
    <name evidence="1" type="ORF">METZ01_LOCUS125705</name>
</gene>
<accession>A0A381Y894</accession>
<reference evidence="1" key="1">
    <citation type="submission" date="2018-05" db="EMBL/GenBank/DDBJ databases">
        <authorList>
            <person name="Lanie J.A."/>
            <person name="Ng W.-L."/>
            <person name="Kazmierczak K.M."/>
            <person name="Andrzejewski T.M."/>
            <person name="Davidsen T.M."/>
            <person name="Wayne K.J."/>
            <person name="Tettelin H."/>
            <person name="Glass J.I."/>
            <person name="Rusch D."/>
            <person name="Podicherti R."/>
            <person name="Tsui H.-C.T."/>
            <person name="Winkler M.E."/>
        </authorList>
    </citation>
    <scope>NUCLEOTIDE SEQUENCE</scope>
</reference>
<evidence type="ECO:0000313" key="1">
    <source>
        <dbReference type="EMBL" id="SVA72851.1"/>
    </source>
</evidence>
<proteinExistence type="predicted"/>
<organism evidence="1">
    <name type="scientific">marine metagenome</name>
    <dbReference type="NCBI Taxonomy" id="408172"/>
    <lineage>
        <taxon>unclassified sequences</taxon>
        <taxon>metagenomes</taxon>
        <taxon>ecological metagenomes</taxon>
    </lineage>
</organism>